<keyword evidence="1" id="KW-0732">Signal</keyword>
<accession>A0A2S3W1Y6</accession>
<keyword evidence="4" id="KW-1185">Reference proteome</keyword>
<dbReference type="Pfam" id="PF00561">
    <property type="entry name" value="Abhydrolase_1"/>
    <property type="match status" value="1"/>
</dbReference>
<gene>
    <name evidence="3" type="ORF">KMAL_15020</name>
</gene>
<evidence type="ECO:0000259" key="2">
    <source>
        <dbReference type="Pfam" id="PF00561"/>
    </source>
</evidence>
<reference evidence="3 4" key="1">
    <citation type="submission" date="2018-01" db="EMBL/GenBank/DDBJ databases">
        <title>Draft Genome Sequence of Komagataeibacter maltaceti LMG 1529, a Vinegar Producing Acetic Acid Bacterium Isolated from Malt Vinegar Brewery Acetifiers.</title>
        <authorList>
            <person name="Zhang Q."/>
            <person name="Hollensteiner J."/>
            <person name="Poehlein A."/>
            <person name="Daniel R."/>
        </authorList>
    </citation>
    <scope>NUCLEOTIDE SEQUENCE [LARGE SCALE GENOMIC DNA]</scope>
    <source>
        <strain evidence="3 4">LMG 1529</strain>
    </source>
</reference>
<evidence type="ECO:0000313" key="4">
    <source>
        <dbReference type="Proteomes" id="UP000237344"/>
    </source>
</evidence>
<dbReference type="PROSITE" id="PS51257">
    <property type="entry name" value="PROKAR_LIPOPROTEIN"/>
    <property type="match status" value="1"/>
</dbReference>
<dbReference type="InterPro" id="IPR029058">
    <property type="entry name" value="AB_hydrolase_fold"/>
</dbReference>
<dbReference type="InterPro" id="IPR000073">
    <property type="entry name" value="AB_hydrolase_1"/>
</dbReference>
<dbReference type="EMBL" id="POTC01000015">
    <property type="protein sequence ID" value="POF62892.1"/>
    <property type="molecule type" value="Genomic_DNA"/>
</dbReference>
<feature type="signal peptide" evidence="1">
    <location>
        <begin position="1"/>
        <end position="34"/>
    </location>
</feature>
<dbReference type="RefSeq" id="WP_239020012.1">
    <property type="nucleotide sequence ID" value="NZ_NKUE01000016.1"/>
</dbReference>
<feature type="domain" description="AB hydrolase-1" evidence="2">
    <location>
        <begin position="350"/>
        <end position="442"/>
    </location>
</feature>
<comment type="caution">
    <text evidence="3">The sequence shown here is derived from an EMBL/GenBank/DDBJ whole genome shotgun (WGS) entry which is preliminary data.</text>
</comment>
<evidence type="ECO:0000313" key="3">
    <source>
        <dbReference type="EMBL" id="POF62892.1"/>
    </source>
</evidence>
<protein>
    <recommendedName>
        <fullName evidence="2">AB hydrolase-1 domain-containing protein</fullName>
    </recommendedName>
</protein>
<organism evidence="3 4">
    <name type="scientific">Novacetimonas maltaceti</name>
    <dbReference type="NCBI Taxonomy" id="1203393"/>
    <lineage>
        <taxon>Bacteria</taxon>
        <taxon>Pseudomonadati</taxon>
        <taxon>Pseudomonadota</taxon>
        <taxon>Alphaproteobacteria</taxon>
        <taxon>Acetobacterales</taxon>
        <taxon>Acetobacteraceae</taxon>
        <taxon>Novacetimonas</taxon>
    </lineage>
</organism>
<feature type="chain" id="PRO_5015577438" description="AB hydrolase-1 domain-containing protein" evidence="1">
    <location>
        <begin position="35"/>
        <end position="646"/>
    </location>
</feature>
<sequence>MRHHPSGYFRRACSRMGPARAAAVLALTMLAACAGPVEVRQVSLVRSYNDARHTTLQGHGPGADTRIVLRRHGLDGLWDRHPDRAIAALRQQAGAGHGDELPDILFALAELSYRQGLRHHRAEDFLAAAIYAYAFLQPGQAGGPDPYDPRFRQAADFYNLGLTAAFPAPVAIVAQRRALPFGDIELAADPAQLHWHRRMLEGFRPTATLAVSGMPNVYHTPGLGEALTALGRPEDSAPATAQAQDTAHDGKLFEVTSRLRIPANMMLDLDDPRSQVLGGHLHGRLVVHVMDESRDTPVPPAYDQTAARAISLQETALWTKEYRGFFDGTTYDGTQPRLVAMTPHRPGNMPVVFIHGTASSPYRWAGMVNDLLEDRNIRDHFDFWFFSYATSNPIPYSAWQLRRAITQAVDSLGGTQADPALGHITLVGHSQGGLLARMLVINPGDRLWNGTAGRPLSTFRLNPRTRQLIVDTMFPTPMPEIERVVFIATPQHGSYLAGMSLAQLVGRMTSLPWRVTETAREIVTGAGDSTHPDNRMPRLGSVYAMSPRSPFMRTLPTIPIMPDVHTHSIIPVCGAGDPLSHADDGVVSYESAHIPGVESELVVRHSEHSTQSNPFTIAEVQRILLLQLARNPATAARAMPVQAAIR</sequence>
<evidence type="ECO:0000256" key="1">
    <source>
        <dbReference type="SAM" id="SignalP"/>
    </source>
</evidence>
<dbReference type="SUPFAM" id="SSF53474">
    <property type="entry name" value="alpha/beta-Hydrolases"/>
    <property type="match status" value="1"/>
</dbReference>
<dbReference type="Proteomes" id="UP000237344">
    <property type="component" value="Unassembled WGS sequence"/>
</dbReference>
<proteinExistence type="predicted"/>
<name>A0A2S3W1Y6_9PROT</name>
<dbReference type="AlphaFoldDB" id="A0A2S3W1Y6"/>
<dbReference type="Gene3D" id="3.40.50.1820">
    <property type="entry name" value="alpha/beta hydrolase"/>
    <property type="match status" value="1"/>
</dbReference>